<feature type="region of interest" description="Disordered" evidence="2">
    <location>
        <begin position="201"/>
        <end position="256"/>
    </location>
</feature>
<dbReference type="GO" id="GO:0000056">
    <property type="term" value="P:ribosomal small subunit export from nucleus"/>
    <property type="evidence" value="ECO:0007669"/>
    <property type="project" value="TreeGrafter"/>
</dbReference>
<protein>
    <submittedName>
        <fullName evidence="3">Low temperature viability protein</fullName>
    </submittedName>
</protein>
<dbReference type="GO" id="GO:0030688">
    <property type="term" value="C:preribosome, small subunit precursor"/>
    <property type="evidence" value="ECO:0007669"/>
    <property type="project" value="TreeGrafter"/>
</dbReference>
<dbReference type="GO" id="GO:0005829">
    <property type="term" value="C:cytosol"/>
    <property type="evidence" value="ECO:0007669"/>
    <property type="project" value="TreeGrafter"/>
</dbReference>
<reference evidence="3" key="1">
    <citation type="journal article" date="2021" name="Nat. Commun.">
        <title>Genetic determinants of endophytism in the Arabidopsis root mycobiome.</title>
        <authorList>
            <person name="Mesny F."/>
            <person name="Miyauchi S."/>
            <person name="Thiergart T."/>
            <person name="Pickel B."/>
            <person name="Atanasova L."/>
            <person name="Karlsson M."/>
            <person name="Huettel B."/>
            <person name="Barry K.W."/>
            <person name="Haridas S."/>
            <person name="Chen C."/>
            <person name="Bauer D."/>
            <person name="Andreopoulos W."/>
            <person name="Pangilinan J."/>
            <person name="LaButti K."/>
            <person name="Riley R."/>
            <person name="Lipzen A."/>
            <person name="Clum A."/>
            <person name="Drula E."/>
            <person name="Henrissat B."/>
            <person name="Kohler A."/>
            <person name="Grigoriev I.V."/>
            <person name="Martin F.M."/>
            <person name="Hacquard S."/>
        </authorList>
    </citation>
    <scope>NUCLEOTIDE SEQUENCE</scope>
    <source>
        <strain evidence="3">MPI-SDFR-AT-0117</strain>
    </source>
</reference>
<dbReference type="OrthoDB" id="5852896at2759"/>
<feature type="non-terminal residue" evidence="3">
    <location>
        <position position="1"/>
    </location>
</feature>
<dbReference type="InterPro" id="IPR007307">
    <property type="entry name" value="Ltv1"/>
</dbReference>
<dbReference type="EMBL" id="JAGSXJ010000013">
    <property type="protein sequence ID" value="KAH6686344.1"/>
    <property type="molecule type" value="Genomic_DNA"/>
</dbReference>
<gene>
    <name evidence="3" type="ORF">F5X68DRAFT_208818</name>
</gene>
<feature type="compositionally biased region" description="Low complexity" evidence="2">
    <location>
        <begin position="357"/>
        <end position="368"/>
    </location>
</feature>
<feature type="compositionally biased region" description="Acidic residues" evidence="2">
    <location>
        <begin position="345"/>
        <end position="356"/>
    </location>
</feature>
<evidence type="ECO:0000256" key="2">
    <source>
        <dbReference type="SAM" id="MobiDB-lite"/>
    </source>
</evidence>
<organism evidence="3 4">
    <name type="scientific">Plectosphaerella plurivora</name>
    <dbReference type="NCBI Taxonomy" id="936078"/>
    <lineage>
        <taxon>Eukaryota</taxon>
        <taxon>Fungi</taxon>
        <taxon>Dikarya</taxon>
        <taxon>Ascomycota</taxon>
        <taxon>Pezizomycotina</taxon>
        <taxon>Sordariomycetes</taxon>
        <taxon>Hypocreomycetidae</taxon>
        <taxon>Glomerellales</taxon>
        <taxon>Plectosphaerellaceae</taxon>
        <taxon>Plectosphaerella</taxon>
    </lineage>
</organism>
<name>A0A9P9A811_9PEZI</name>
<keyword evidence="4" id="KW-1185">Reference proteome</keyword>
<feature type="region of interest" description="Disordered" evidence="2">
    <location>
        <begin position="387"/>
        <end position="427"/>
    </location>
</feature>
<dbReference type="GO" id="GO:0042274">
    <property type="term" value="P:ribosomal small subunit biogenesis"/>
    <property type="evidence" value="ECO:0007669"/>
    <property type="project" value="InterPro"/>
</dbReference>
<feature type="compositionally biased region" description="Low complexity" evidence="2">
    <location>
        <begin position="316"/>
        <end position="325"/>
    </location>
</feature>
<feature type="compositionally biased region" description="Polar residues" evidence="2">
    <location>
        <begin position="38"/>
        <end position="50"/>
    </location>
</feature>
<sequence length="427" mass="47561">MPPKGKWIDKKNAQHFTLVHRPQNDPRIHDDTAPSMVLNPTPQHGAPSSSKVKHLDDLASEFGSEADEIRMNEGEAAEHGVYFDDTSYDYMQHMRDLNDGGGEAVWVDAEPVGNKNKGKQTQSLADALREMDLKDQPGPLLDEDMLPTKNLPKANYQTQQDIPDAIAGFQPDMDPRLREVLEALEDEEYVEDDDDIFKELAKDSREVSQYEFEDQLYDEDDGWESDHTAKPTREYRDGEAPQLVSAVDGGEATEADQNENWLDDFKQFKKDQSSGKPQAAAAGGAGDKSEIQSSIWTTTTMGGRKKKRKGALTNPSSYSMSSSSMVRTEGLSFLDARFEKIEEEYTNEMGGGDDDMASVSAISSMSSVTGPQRADLDNILDDFLGNYTKPGKRTSKKSRPQTGLEQLDEIRKGLGPARFRENSEFKP</sequence>
<comment type="similarity">
    <text evidence="1">Belongs to the LTV1 family.</text>
</comment>
<feature type="compositionally biased region" description="Acidic residues" evidence="2">
    <location>
        <begin position="211"/>
        <end position="223"/>
    </location>
</feature>
<feature type="compositionally biased region" description="Basic residues" evidence="2">
    <location>
        <begin position="390"/>
        <end position="399"/>
    </location>
</feature>
<feature type="compositionally biased region" description="Basic and acidic residues" evidence="2">
    <location>
        <begin position="22"/>
        <end position="32"/>
    </location>
</feature>
<dbReference type="GO" id="GO:0005634">
    <property type="term" value="C:nucleus"/>
    <property type="evidence" value="ECO:0007669"/>
    <property type="project" value="TreeGrafter"/>
</dbReference>
<proteinExistence type="inferred from homology"/>
<feature type="region of interest" description="Disordered" evidence="2">
    <location>
        <begin position="345"/>
        <end position="375"/>
    </location>
</feature>
<comment type="caution">
    <text evidence="3">The sequence shown here is derived from an EMBL/GenBank/DDBJ whole genome shotgun (WGS) entry which is preliminary data.</text>
</comment>
<evidence type="ECO:0000256" key="1">
    <source>
        <dbReference type="ARBA" id="ARBA00009078"/>
    </source>
</evidence>
<dbReference type="Proteomes" id="UP000770015">
    <property type="component" value="Unassembled WGS sequence"/>
</dbReference>
<feature type="region of interest" description="Disordered" evidence="2">
    <location>
        <begin position="21"/>
        <end position="52"/>
    </location>
</feature>
<dbReference type="PANTHER" id="PTHR21531:SF0">
    <property type="entry name" value="PROTEIN LTV1 HOMOLOG"/>
    <property type="match status" value="1"/>
</dbReference>
<dbReference type="Pfam" id="PF04180">
    <property type="entry name" value="LTV"/>
    <property type="match status" value="1"/>
</dbReference>
<feature type="region of interest" description="Disordered" evidence="2">
    <location>
        <begin position="268"/>
        <end position="325"/>
    </location>
</feature>
<feature type="compositionally biased region" description="Basic and acidic residues" evidence="2">
    <location>
        <begin position="408"/>
        <end position="427"/>
    </location>
</feature>
<dbReference type="PANTHER" id="PTHR21531">
    <property type="entry name" value="LOW-TEMPERATURE VIABILITY PROTEIN LTV1-RELATED"/>
    <property type="match status" value="1"/>
</dbReference>
<evidence type="ECO:0000313" key="4">
    <source>
        <dbReference type="Proteomes" id="UP000770015"/>
    </source>
</evidence>
<evidence type="ECO:0000313" key="3">
    <source>
        <dbReference type="EMBL" id="KAH6686344.1"/>
    </source>
</evidence>
<dbReference type="AlphaFoldDB" id="A0A9P9A811"/>
<accession>A0A9P9A811</accession>
<feature type="compositionally biased region" description="Basic and acidic residues" evidence="2">
    <location>
        <begin position="224"/>
        <end position="239"/>
    </location>
</feature>